<keyword evidence="5" id="KW-0175">Coiled coil</keyword>
<evidence type="ECO:0000256" key="1">
    <source>
        <dbReference type="ARBA" id="ARBA00005836"/>
    </source>
</evidence>
<dbReference type="PIRSF" id="PIRSF004919">
    <property type="entry name" value="TldD"/>
    <property type="match status" value="1"/>
</dbReference>
<gene>
    <name evidence="9" type="ORF">KN1_27210</name>
</gene>
<keyword evidence="2 9" id="KW-0645">Protease</keyword>
<evidence type="ECO:0000313" key="9">
    <source>
        <dbReference type="EMBL" id="BCU71424.1"/>
    </source>
</evidence>
<dbReference type="GO" id="GO:0006508">
    <property type="term" value="P:proteolysis"/>
    <property type="evidence" value="ECO:0007669"/>
    <property type="project" value="UniProtKB-KW"/>
</dbReference>
<evidence type="ECO:0000259" key="7">
    <source>
        <dbReference type="Pfam" id="PF19289"/>
    </source>
</evidence>
<accession>A0A8D5UA32</accession>
<evidence type="ECO:0000313" key="10">
    <source>
        <dbReference type="Proteomes" id="UP000825123"/>
    </source>
</evidence>
<dbReference type="GO" id="GO:0008237">
    <property type="term" value="F:metallopeptidase activity"/>
    <property type="evidence" value="ECO:0007669"/>
    <property type="project" value="UniProtKB-KW"/>
</dbReference>
<dbReference type="GeneID" id="66164445"/>
<dbReference type="InterPro" id="IPR025502">
    <property type="entry name" value="TldD"/>
</dbReference>
<dbReference type="Pfam" id="PF01523">
    <property type="entry name" value="PmbA_TldD_1st"/>
    <property type="match status" value="1"/>
</dbReference>
<evidence type="ECO:0000256" key="5">
    <source>
        <dbReference type="SAM" id="Coils"/>
    </source>
</evidence>
<dbReference type="SUPFAM" id="SSF111283">
    <property type="entry name" value="Putative modulator of DNA gyrase, PmbA/TldD"/>
    <property type="match status" value="1"/>
</dbReference>
<evidence type="ECO:0000256" key="4">
    <source>
        <dbReference type="ARBA" id="ARBA00023049"/>
    </source>
</evidence>
<comment type="similarity">
    <text evidence="1">Belongs to the peptidase U62 family.</text>
</comment>
<keyword evidence="4" id="KW-0482">Metalloprotease</keyword>
<dbReference type="PANTHER" id="PTHR30624:SF0">
    <property type="entry name" value="METALLOPROTEASE SLR0863"/>
    <property type="match status" value="1"/>
</dbReference>
<sequence length="449" mass="49897">MNSLLDYAQQLGATFADIRRIRVKELSLLVTEDREIVSTNGVDDGYSLRVLYKGNWGYFSSSKELTRDDVKDAVDSAVGDEKVNIVYLPPKHDKVEIKPKVELNKSVEEKMNDLKKLREKLIGLDNRIKSVSIRYHESEVRREYQSTDERDISMNYTIAGLSIVITAREGDSLASATFSRYTYMGYPIEVIGEENILETLKRRIENQFIGESVKADSYEVVLAPDVVGVFAHEAVGHLAEADLAINGILHPLRGKTIAPEFVNIIDSPVQNYASAIGVVTYDDEGVEGRDVYIIKNGVVNEYLTDRFYSAYLGQKPTGNARAEDFRNPVIVRMRNTFIAPGEHSYEEMIRDTRNGLLLVSPHGGQTSPDGTFQFGIQEGYVIRNGEIVRPTKLVGISGYTLETLKNITAISNKLDFWSGFCGKEGQSVPVGTGGAYVKVEKMKVGGVVG</sequence>
<dbReference type="InterPro" id="IPR051463">
    <property type="entry name" value="Peptidase_U62_metallo"/>
</dbReference>
<dbReference type="PANTHER" id="PTHR30624">
    <property type="entry name" value="UNCHARACTERIZED PROTEIN TLDD AND PMBA"/>
    <property type="match status" value="1"/>
</dbReference>
<dbReference type="KEGG" id="csty:KN1_27210"/>
<name>A0A8D5UA32_9CREN</name>
<dbReference type="NCBIfam" id="NF040952">
    <property type="entry name" value="Arch_mtprotase_TldD"/>
    <property type="match status" value="1"/>
</dbReference>
<dbReference type="Pfam" id="PF19289">
    <property type="entry name" value="PmbA_TldD_3rd"/>
    <property type="match status" value="1"/>
</dbReference>
<dbReference type="InterPro" id="IPR035068">
    <property type="entry name" value="TldD/PmbA_N"/>
</dbReference>
<dbReference type="InterPro" id="IPR002510">
    <property type="entry name" value="Metalloprtase-TldD/E_N"/>
</dbReference>
<feature type="domain" description="Metalloprotease TldD/E N-terminal" evidence="6">
    <location>
        <begin position="16"/>
        <end position="78"/>
    </location>
</feature>
<evidence type="ECO:0000256" key="3">
    <source>
        <dbReference type="ARBA" id="ARBA00022801"/>
    </source>
</evidence>
<dbReference type="Pfam" id="PF19290">
    <property type="entry name" value="PmbA_TldD_2nd"/>
    <property type="match status" value="1"/>
</dbReference>
<dbReference type="Gene3D" id="3.30.2290.10">
    <property type="entry name" value="PmbA/TldD superfamily"/>
    <property type="match status" value="1"/>
</dbReference>
<dbReference type="InterPro" id="IPR036059">
    <property type="entry name" value="TldD/PmbA_sf"/>
</dbReference>
<dbReference type="GO" id="GO:0005829">
    <property type="term" value="C:cytosol"/>
    <property type="evidence" value="ECO:0007669"/>
    <property type="project" value="TreeGrafter"/>
</dbReference>
<organism evidence="9 10">
    <name type="scientific">Stygiolobus caldivivus</name>
    <dbReference type="NCBI Taxonomy" id="2824673"/>
    <lineage>
        <taxon>Archaea</taxon>
        <taxon>Thermoproteota</taxon>
        <taxon>Thermoprotei</taxon>
        <taxon>Sulfolobales</taxon>
        <taxon>Sulfolobaceae</taxon>
        <taxon>Stygiolobus</taxon>
    </lineage>
</organism>
<protein>
    <submittedName>
        <fullName evidence="9">Zn-dependent protease</fullName>
    </submittedName>
</protein>
<dbReference type="RefSeq" id="WP_221288166.1">
    <property type="nucleotide sequence ID" value="NZ_AP024597.1"/>
</dbReference>
<dbReference type="EMBL" id="AP024597">
    <property type="protein sequence ID" value="BCU71424.1"/>
    <property type="molecule type" value="Genomic_DNA"/>
</dbReference>
<feature type="domain" description="Metalloprotease TldD/E C-terminal" evidence="7">
    <location>
        <begin position="217"/>
        <end position="446"/>
    </location>
</feature>
<dbReference type="InterPro" id="IPR045569">
    <property type="entry name" value="Metalloprtase-TldD/E_C"/>
</dbReference>
<reference evidence="9 10" key="1">
    <citation type="submission" date="2021-04" db="EMBL/GenBank/DDBJ databases">
        <title>Complete genome sequence of Stygiolobus sp. KN-1.</title>
        <authorList>
            <person name="Nakamura K."/>
            <person name="Sakai H."/>
            <person name="Kurosawa N."/>
        </authorList>
    </citation>
    <scope>NUCLEOTIDE SEQUENCE [LARGE SCALE GENOMIC DNA]</scope>
    <source>
        <strain evidence="9 10">KN-1</strain>
    </source>
</reference>
<dbReference type="AlphaFoldDB" id="A0A8D5UA32"/>
<dbReference type="InterPro" id="IPR045570">
    <property type="entry name" value="Metalloprtase-TldD/E_cen_dom"/>
</dbReference>
<dbReference type="Proteomes" id="UP000825123">
    <property type="component" value="Chromosome"/>
</dbReference>
<dbReference type="InterPro" id="IPR053642">
    <property type="entry name" value="Zinc_metalloprotease_TldD"/>
</dbReference>
<proteinExistence type="inferred from homology"/>
<feature type="domain" description="Metalloprotease TldD/E central" evidence="8">
    <location>
        <begin position="104"/>
        <end position="194"/>
    </location>
</feature>
<keyword evidence="3" id="KW-0378">Hydrolase</keyword>
<keyword evidence="10" id="KW-1185">Reference proteome</keyword>
<evidence type="ECO:0000259" key="8">
    <source>
        <dbReference type="Pfam" id="PF19290"/>
    </source>
</evidence>
<feature type="coiled-coil region" evidence="5">
    <location>
        <begin position="100"/>
        <end position="134"/>
    </location>
</feature>
<evidence type="ECO:0000256" key="2">
    <source>
        <dbReference type="ARBA" id="ARBA00022670"/>
    </source>
</evidence>
<evidence type="ECO:0000259" key="6">
    <source>
        <dbReference type="Pfam" id="PF01523"/>
    </source>
</evidence>